<reference evidence="9 10" key="1">
    <citation type="submission" date="2016-10" db="EMBL/GenBank/DDBJ databases">
        <authorList>
            <person name="de Groot N.N."/>
        </authorList>
    </citation>
    <scope>NUCLEOTIDE SEQUENCE [LARGE SCALE GENOMIC DNA]</scope>
    <source>
        <strain evidence="9 10">AB35.6</strain>
    </source>
</reference>
<proteinExistence type="predicted"/>
<sequence>MSMYTKRSRLGLIAPAVLVSSMIAGAQTYRGGIGGNVVDSTGAAIPKARVVLKSTDNGSTRETETTSAGDYVFQDLQIGTYSVTVTASGFGDITLNKIDVNPGAVTPANAKLAVGSTDVVIDVATNTNSEIQTLSSANNAVIDSKAVSEVPLNGRSFTTLLSLAPGYNANGSLNGSRSNQLNYQIDGTDNNDIWQGGTAANQGGVGPIAGVTLPIEAIDQFSVQSSGNAEEGHSSGGLVSLALKTGTNSFHGSAYFYGRSEFFAARDFFAQDSARKQKVRNQQFGGSIGGPIFKDKLFFFTNYEHQVYNIQLSSNSLTEPGLAYVQQAQALLARHGVNTTNPLSSTLLSALWAGGNAAGLAANTNNFVESHQRHGYSDNFVGNLNYVLSPKQTIRLQAFVGTGRQAEPANSVSTYSYFQVAPDITQNFSLSHNWAPTQRLSNQLLIATGVFNQTFNDVNHSFNMPALGLNTGVTSPALFGAPTITIVPSTTSSCASGGFDCVGATQPLGRKDYTGHITDSATYIRGAHQIRFGGEFRRSYIDLQYQANTRGTFAFNGYASRNGTIAGATSAWSSSATQAQVCGTPGVAVAAQCGGVNDYAIIGNHSEVLALADYLTGTYFSGSFVQGNLRRDLYRTDLAFFIQDQYKVVPKLVLNYGVRHDYFGALSSTGPLSEWRPGATGADANGLIQVGTPGAPSTYQPGKLHFSPRVGFAWNPVEKLAVRGSYGLYFDAAPFNGFGNNGSIATGSTATGLQANPFGGVKNVSLSVGTWQKDQPVFATAAGLSNYGLFSVSPTLKTAYAHDFNLGTEYQVNKKTVFTLGYSGSIGVHLYGLRDANQAAPGVGTTATALIPRRPCYINKCVANYASVGPVQEVASNNASNFHSLQASIKSTGYKGLTAQFSWTYGHSLDNGSGFRSTGPIDSNNLALDYGNATFDIRHTLNGYLVYEAPQIGHRFAPLTKGWQGTLFANVHTSAPINITVGDNTGIGMGRDRINYTGAKLTTGSRTIQTNATGGKFIQYWNASAANTALQTPAYGSHGNIGRDAFRGPSFYDVDASLVKNTRIYENVNFQFRADIFNLFNILNPSTPTTSITSTTFGQITSAPTGITAGAPFNVQFAGKITF</sequence>
<keyword evidence="6" id="KW-0998">Cell outer membrane</keyword>
<evidence type="ECO:0000313" key="9">
    <source>
        <dbReference type="EMBL" id="SEB91388.1"/>
    </source>
</evidence>
<feature type="chain" id="PRO_5010360818" evidence="7">
    <location>
        <begin position="27"/>
        <end position="1123"/>
    </location>
</feature>
<dbReference type="GO" id="GO:0030246">
    <property type="term" value="F:carbohydrate binding"/>
    <property type="evidence" value="ECO:0007669"/>
    <property type="project" value="InterPro"/>
</dbReference>
<dbReference type="GO" id="GO:0009279">
    <property type="term" value="C:cell outer membrane"/>
    <property type="evidence" value="ECO:0007669"/>
    <property type="project" value="UniProtKB-SubCell"/>
</dbReference>
<dbReference type="EMBL" id="FNSD01000001">
    <property type="protein sequence ID" value="SEB91388.1"/>
    <property type="molecule type" value="Genomic_DNA"/>
</dbReference>
<dbReference type="AlphaFoldDB" id="A0A1H4N9D9"/>
<dbReference type="Proteomes" id="UP000182409">
    <property type="component" value="Unassembled WGS sequence"/>
</dbReference>
<name>A0A1H4N9D9_9BACT</name>
<dbReference type="InterPro" id="IPR036942">
    <property type="entry name" value="Beta-barrel_TonB_sf"/>
</dbReference>
<dbReference type="InterPro" id="IPR013784">
    <property type="entry name" value="Carb-bd-like_fold"/>
</dbReference>
<evidence type="ECO:0000313" key="10">
    <source>
        <dbReference type="Proteomes" id="UP000182409"/>
    </source>
</evidence>
<evidence type="ECO:0000256" key="5">
    <source>
        <dbReference type="ARBA" id="ARBA00023136"/>
    </source>
</evidence>
<evidence type="ECO:0000256" key="4">
    <source>
        <dbReference type="ARBA" id="ARBA00022692"/>
    </source>
</evidence>
<keyword evidence="2" id="KW-0813">Transport</keyword>
<keyword evidence="7" id="KW-0732">Signal</keyword>
<dbReference type="Gene3D" id="2.40.170.20">
    <property type="entry name" value="TonB-dependent receptor, beta-barrel domain"/>
    <property type="match status" value="1"/>
</dbReference>
<dbReference type="GO" id="GO:0015344">
    <property type="term" value="F:siderophore uptake transmembrane transporter activity"/>
    <property type="evidence" value="ECO:0007669"/>
    <property type="project" value="TreeGrafter"/>
</dbReference>
<dbReference type="OrthoDB" id="97893at2"/>
<evidence type="ECO:0000256" key="3">
    <source>
        <dbReference type="ARBA" id="ARBA00022452"/>
    </source>
</evidence>
<dbReference type="PANTHER" id="PTHR30069:SF46">
    <property type="entry name" value="OAR PROTEIN"/>
    <property type="match status" value="1"/>
</dbReference>
<dbReference type="InterPro" id="IPR057601">
    <property type="entry name" value="Oar-like_b-barrel"/>
</dbReference>
<dbReference type="SUPFAM" id="SSF49452">
    <property type="entry name" value="Starch-binding domain-like"/>
    <property type="match status" value="1"/>
</dbReference>
<evidence type="ECO:0000256" key="6">
    <source>
        <dbReference type="ARBA" id="ARBA00023237"/>
    </source>
</evidence>
<keyword evidence="3" id="KW-1134">Transmembrane beta strand</keyword>
<dbReference type="Pfam" id="PF25183">
    <property type="entry name" value="OMP_b-brl_4"/>
    <property type="match status" value="1"/>
</dbReference>
<dbReference type="RefSeq" id="WP_074653943.1">
    <property type="nucleotide sequence ID" value="NZ_FNSD01000001.1"/>
</dbReference>
<evidence type="ECO:0000256" key="2">
    <source>
        <dbReference type="ARBA" id="ARBA00022448"/>
    </source>
</evidence>
<protein>
    <submittedName>
        <fullName evidence="9">TonB dependent receptor</fullName>
    </submittedName>
</protein>
<keyword evidence="4" id="KW-0812">Transmembrane</keyword>
<dbReference type="SUPFAM" id="SSF56935">
    <property type="entry name" value="Porins"/>
    <property type="match status" value="1"/>
</dbReference>
<evidence type="ECO:0000256" key="1">
    <source>
        <dbReference type="ARBA" id="ARBA00004571"/>
    </source>
</evidence>
<dbReference type="InterPro" id="IPR039426">
    <property type="entry name" value="TonB-dep_rcpt-like"/>
</dbReference>
<evidence type="ECO:0000256" key="7">
    <source>
        <dbReference type="SAM" id="SignalP"/>
    </source>
</evidence>
<keyword evidence="9" id="KW-0675">Receptor</keyword>
<keyword evidence="5" id="KW-0472">Membrane</keyword>
<feature type="domain" description="TonB-dependent transporter Oar-like beta-barrel" evidence="8">
    <location>
        <begin position="243"/>
        <end position="1103"/>
    </location>
</feature>
<comment type="subcellular location">
    <subcellularLocation>
        <location evidence="1">Cell outer membrane</location>
        <topology evidence="1">Multi-pass membrane protein</topology>
    </subcellularLocation>
</comment>
<dbReference type="Gene3D" id="2.60.40.1120">
    <property type="entry name" value="Carboxypeptidase-like, regulatory domain"/>
    <property type="match status" value="1"/>
</dbReference>
<organism evidence="9 10">
    <name type="scientific">Terriglobus roseus</name>
    <dbReference type="NCBI Taxonomy" id="392734"/>
    <lineage>
        <taxon>Bacteria</taxon>
        <taxon>Pseudomonadati</taxon>
        <taxon>Acidobacteriota</taxon>
        <taxon>Terriglobia</taxon>
        <taxon>Terriglobales</taxon>
        <taxon>Acidobacteriaceae</taxon>
        <taxon>Terriglobus</taxon>
    </lineage>
</organism>
<feature type="signal peptide" evidence="7">
    <location>
        <begin position="1"/>
        <end position="26"/>
    </location>
</feature>
<evidence type="ECO:0000259" key="8">
    <source>
        <dbReference type="Pfam" id="PF25183"/>
    </source>
</evidence>
<gene>
    <name evidence="9" type="ORF">SAMN05443244_2167</name>
</gene>
<accession>A0A1H4N9D9</accession>
<dbReference type="GO" id="GO:0044718">
    <property type="term" value="P:siderophore transmembrane transport"/>
    <property type="evidence" value="ECO:0007669"/>
    <property type="project" value="TreeGrafter"/>
</dbReference>
<dbReference type="Pfam" id="PF13620">
    <property type="entry name" value="CarboxypepD_reg"/>
    <property type="match status" value="1"/>
</dbReference>
<dbReference type="PANTHER" id="PTHR30069">
    <property type="entry name" value="TONB-DEPENDENT OUTER MEMBRANE RECEPTOR"/>
    <property type="match status" value="1"/>
</dbReference>